<keyword evidence="2" id="KW-0539">Nucleus</keyword>
<dbReference type="AlphaFoldDB" id="A0A3B4Y1C6"/>
<dbReference type="InterPro" id="IPR005818">
    <property type="entry name" value="Histone_H1/H5_H15"/>
</dbReference>
<dbReference type="InterPro" id="IPR005819">
    <property type="entry name" value="H1/H5"/>
</dbReference>
<dbReference type="InterPro" id="IPR036390">
    <property type="entry name" value="WH_DNA-bd_sf"/>
</dbReference>
<accession>A0A3B4Y1C6</accession>
<dbReference type="Pfam" id="PF00538">
    <property type="entry name" value="Linker_histone"/>
    <property type="match status" value="1"/>
</dbReference>
<comment type="subcellular location">
    <subcellularLocation>
        <location evidence="2">Nucleus</location>
    </subcellularLocation>
</comment>
<dbReference type="GO" id="GO:0030527">
    <property type="term" value="F:structural constituent of chromatin"/>
    <property type="evidence" value="ECO:0007669"/>
    <property type="project" value="InterPro"/>
</dbReference>
<protein>
    <recommendedName>
        <fullName evidence="4">H15 domain-containing protein</fullName>
    </recommendedName>
</protein>
<dbReference type="Ensembl" id="ENSSLDT00000017893.1">
    <property type="protein sequence ID" value="ENSSLDP00000017283.1"/>
    <property type="gene ID" value="ENSSLDG00000013661.1"/>
</dbReference>
<evidence type="ECO:0000256" key="1">
    <source>
        <dbReference type="ARBA" id="ARBA00023125"/>
    </source>
</evidence>
<dbReference type="Gene3D" id="1.10.10.10">
    <property type="entry name" value="Winged helix-like DNA-binding domain superfamily/Winged helix DNA-binding domain"/>
    <property type="match status" value="1"/>
</dbReference>
<dbReference type="Proteomes" id="UP000261360">
    <property type="component" value="Unplaced"/>
</dbReference>
<feature type="domain" description="H15" evidence="4">
    <location>
        <begin position="24"/>
        <end position="97"/>
    </location>
</feature>
<reference evidence="5" key="2">
    <citation type="submission" date="2025-09" db="UniProtKB">
        <authorList>
            <consortium name="Ensembl"/>
        </authorList>
    </citation>
    <scope>IDENTIFICATION</scope>
</reference>
<keyword evidence="1 2" id="KW-0238">DNA-binding</keyword>
<keyword evidence="6" id="KW-1185">Reference proteome</keyword>
<dbReference type="SMART" id="SM00526">
    <property type="entry name" value="H15"/>
    <property type="match status" value="1"/>
</dbReference>
<dbReference type="CDD" id="cd00073">
    <property type="entry name" value="H15"/>
    <property type="match status" value="1"/>
</dbReference>
<feature type="region of interest" description="Disordered" evidence="3">
    <location>
        <begin position="1"/>
        <end position="27"/>
    </location>
</feature>
<evidence type="ECO:0000256" key="2">
    <source>
        <dbReference type="RuleBase" id="RU003894"/>
    </source>
</evidence>
<dbReference type="SUPFAM" id="SSF46785">
    <property type="entry name" value="Winged helix' DNA-binding domain"/>
    <property type="match status" value="1"/>
</dbReference>
<proteinExistence type="inferred from homology"/>
<evidence type="ECO:0000256" key="3">
    <source>
        <dbReference type="SAM" id="MobiDB-lite"/>
    </source>
</evidence>
<dbReference type="GO" id="GO:0005634">
    <property type="term" value="C:nucleus"/>
    <property type="evidence" value="ECO:0007669"/>
    <property type="project" value="UniProtKB-SubCell"/>
</dbReference>
<comment type="similarity">
    <text evidence="2">Belongs to the histone H1/H5 family.</text>
</comment>
<evidence type="ECO:0000313" key="6">
    <source>
        <dbReference type="Proteomes" id="UP000261360"/>
    </source>
</evidence>
<name>A0A3B4Y1C6_SERLL</name>
<evidence type="ECO:0000259" key="4">
    <source>
        <dbReference type="PROSITE" id="PS51504"/>
    </source>
</evidence>
<feature type="compositionally biased region" description="Low complexity" evidence="3">
    <location>
        <begin position="1"/>
        <end position="10"/>
    </location>
</feature>
<dbReference type="GeneTree" id="ENSGT00950000183089"/>
<dbReference type="PRINTS" id="PR00624">
    <property type="entry name" value="HISTONEH5"/>
</dbReference>
<evidence type="ECO:0000313" key="5">
    <source>
        <dbReference type="Ensembl" id="ENSSLDP00000017283.1"/>
    </source>
</evidence>
<organism evidence="5 6">
    <name type="scientific">Seriola lalandi dorsalis</name>
    <dbReference type="NCBI Taxonomy" id="1841481"/>
    <lineage>
        <taxon>Eukaryota</taxon>
        <taxon>Metazoa</taxon>
        <taxon>Chordata</taxon>
        <taxon>Craniata</taxon>
        <taxon>Vertebrata</taxon>
        <taxon>Euteleostomi</taxon>
        <taxon>Actinopterygii</taxon>
        <taxon>Neopterygii</taxon>
        <taxon>Teleostei</taxon>
        <taxon>Neoteleostei</taxon>
        <taxon>Acanthomorphata</taxon>
        <taxon>Carangaria</taxon>
        <taxon>Carangiformes</taxon>
        <taxon>Carangidae</taxon>
        <taxon>Seriola</taxon>
    </lineage>
</organism>
<sequence length="132" mass="14285">MAEVAPAAARAKADKRRAPRPKKDGPTLGELVVKAVAASRERSGVSSAALKKSLVAIGYDVDKNKARVRTVIRGLVAKGTLVQIRGTGACGSYKINKNRERDCCCQTNQERGSSRGRPARRFGGRFERTFVQ</sequence>
<dbReference type="InterPro" id="IPR036388">
    <property type="entry name" value="WH-like_DNA-bd_sf"/>
</dbReference>
<keyword evidence="2" id="KW-0158">Chromosome</keyword>
<dbReference type="GO" id="GO:0003677">
    <property type="term" value="F:DNA binding"/>
    <property type="evidence" value="ECO:0007669"/>
    <property type="project" value="UniProtKB-KW"/>
</dbReference>
<dbReference type="GO" id="GO:0000786">
    <property type="term" value="C:nucleosome"/>
    <property type="evidence" value="ECO:0007669"/>
    <property type="project" value="InterPro"/>
</dbReference>
<dbReference type="PROSITE" id="PS51504">
    <property type="entry name" value="H15"/>
    <property type="match status" value="1"/>
</dbReference>
<dbReference type="GO" id="GO:0006334">
    <property type="term" value="P:nucleosome assembly"/>
    <property type="evidence" value="ECO:0007669"/>
    <property type="project" value="InterPro"/>
</dbReference>
<reference evidence="5" key="1">
    <citation type="submission" date="2025-08" db="UniProtKB">
        <authorList>
            <consortium name="Ensembl"/>
        </authorList>
    </citation>
    <scope>IDENTIFICATION</scope>
</reference>
<dbReference type="STRING" id="1841481.ENSSLDP00000017283"/>